<feature type="compositionally biased region" description="Polar residues" evidence="1">
    <location>
        <begin position="362"/>
        <end position="385"/>
    </location>
</feature>
<feature type="compositionally biased region" description="Low complexity" evidence="1">
    <location>
        <begin position="208"/>
        <end position="227"/>
    </location>
</feature>
<proteinExistence type="predicted"/>
<evidence type="ECO:0000313" key="4">
    <source>
        <dbReference type="Proteomes" id="UP000307440"/>
    </source>
</evidence>
<dbReference type="AlphaFoldDB" id="A0A5C3KXR1"/>
<feature type="region of interest" description="Disordered" evidence="1">
    <location>
        <begin position="330"/>
        <end position="421"/>
    </location>
</feature>
<keyword evidence="4" id="KW-1185">Reference proteome</keyword>
<protein>
    <recommendedName>
        <fullName evidence="2">LysM domain-containing protein</fullName>
    </recommendedName>
</protein>
<sequence>MHSGDIDLTYNPFQDEDNALTSQRQPYFGSGLAPTFNTPSSSRRRLSITESQTSSGSTIRRRRRSRSRPRLELGDTTDSLHSQPVSSGHPLKSAALRTSDFQDFDVTRPNLSRAVHSTSVSTSLFNGSAGDDTDDNAPVREQETQVLVHEIAPTDSLAGVSLKYGIVLSELRRANQLWPNDPIHLREVLYIPLHRASRAHEHIIRRPASASSSSADLLDTSSSNTDAFLDNSGPSPSLLSPETAANVRRIPVSQLSYFPPSSNAFKPYLSASEISSTSSLGESYVTSNTMPNQNRPRMLAPQQNSFSTLLNSLPIAASTRDEIVSRLSLDSVGSGHSDRGRSGTTSSEDDLGHELHDVNRPKLNTSISSSQYTDLHSDAPQTPRSSRGPKQRSFNGDDLGHPPNHVRYGHQKLSTSPPSRYVPQITNPYIHTTQMEPSPSMRFPLARSQSEGYSISASKIGNVKQRQGSGTNNAKWETENRPKLPSIGFGNDFT</sequence>
<dbReference type="Proteomes" id="UP000307440">
    <property type="component" value="Unassembled WGS sequence"/>
</dbReference>
<name>A0A5C3KXR1_COPMA</name>
<feature type="region of interest" description="Disordered" evidence="1">
    <location>
        <begin position="206"/>
        <end position="242"/>
    </location>
</feature>
<feature type="region of interest" description="Disordered" evidence="1">
    <location>
        <begin position="457"/>
        <end position="494"/>
    </location>
</feature>
<feature type="domain" description="LysM" evidence="2">
    <location>
        <begin position="147"/>
        <end position="191"/>
    </location>
</feature>
<accession>A0A5C3KXR1</accession>
<feature type="compositionally biased region" description="Basic residues" evidence="1">
    <location>
        <begin position="59"/>
        <end position="68"/>
    </location>
</feature>
<feature type="compositionally biased region" description="Polar residues" evidence="1">
    <location>
        <begin position="284"/>
        <end position="299"/>
    </location>
</feature>
<dbReference type="CDD" id="cd00118">
    <property type="entry name" value="LysM"/>
    <property type="match status" value="1"/>
</dbReference>
<dbReference type="STRING" id="230819.A0A5C3KXR1"/>
<feature type="region of interest" description="Disordered" evidence="1">
    <location>
        <begin position="279"/>
        <end position="299"/>
    </location>
</feature>
<evidence type="ECO:0000256" key="1">
    <source>
        <dbReference type="SAM" id="MobiDB-lite"/>
    </source>
</evidence>
<feature type="compositionally biased region" description="Polar residues" evidence="1">
    <location>
        <begin position="412"/>
        <end position="421"/>
    </location>
</feature>
<dbReference type="SUPFAM" id="SSF54106">
    <property type="entry name" value="LysM domain"/>
    <property type="match status" value="1"/>
</dbReference>
<feature type="compositionally biased region" description="Polar residues" evidence="1">
    <location>
        <begin position="457"/>
        <end position="475"/>
    </location>
</feature>
<dbReference type="OrthoDB" id="2107166at2759"/>
<dbReference type="InterPro" id="IPR036779">
    <property type="entry name" value="LysM_dom_sf"/>
</dbReference>
<dbReference type="Gene3D" id="3.10.350.10">
    <property type="entry name" value="LysM domain"/>
    <property type="match status" value="1"/>
</dbReference>
<dbReference type="PROSITE" id="PS51782">
    <property type="entry name" value="LYSM"/>
    <property type="match status" value="1"/>
</dbReference>
<gene>
    <name evidence="3" type="ORF">FA15DRAFT_639857</name>
</gene>
<feature type="compositionally biased region" description="Polar residues" evidence="1">
    <location>
        <begin position="76"/>
        <end position="86"/>
    </location>
</feature>
<dbReference type="Pfam" id="PF01476">
    <property type="entry name" value="LysM"/>
    <property type="match status" value="1"/>
</dbReference>
<evidence type="ECO:0000313" key="3">
    <source>
        <dbReference type="EMBL" id="TFK25194.1"/>
    </source>
</evidence>
<feature type="region of interest" description="Disordered" evidence="1">
    <location>
        <begin position="24"/>
        <end position="91"/>
    </location>
</feature>
<organism evidence="3 4">
    <name type="scientific">Coprinopsis marcescibilis</name>
    <name type="common">Agaric fungus</name>
    <name type="synonym">Psathyrella marcescibilis</name>
    <dbReference type="NCBI Taxonomy" id="230819"/>
    <lineage>
        <taxon>Eukaryota</taxon>
        <taxon>Fungi</taxon>
        <taxon>Dikarya</taxon>
        <taxon>Basidiomycota</taxon>
        <taxon>Agaricomycotina</taxon>
        <taxon>Agaricomycetes</taxon>
        <taxon>Agaricomycetidae</taxon>
        <taxon>Agaricales</taxon>
        <taxon>Agaricineae</taxon>
        <taxon>Psathyrellaceae</taxon>
        <taxon>Coprinopsis</taxon>
    </lineage>
</organism>
<reference evidence="3 4" key="1">
    <citation type="journal article" date="2019" name="Nat. Ecol. Evol.">
        <title>Megaphylogeny resolves global patterns of mushroom evolution.</title>
        <authorList>
            <person name="Varga T."/>
            <person name="Krizsan K."/>
            <person name="Foldi C."/>
            <person name="Dima B."/>
            <person name="Sanchez-Garcia M."/>
            <person name="Sanchez-Ramirez S."/>
            <person name="Szollosi G.J."/>
            <person name="Szarkandi J.G."/>
            <person name="Papp V."/>
            <person name="Albert L."/>
            <person name="Andreopoulos W."/>
            <person name="Angelini C."/>
            <person name="Antonin V."/>
            <person name="Barry K.W."/>
            <person name="Bougher N.L."/>
            <person name="Buchanan P."/>
            <person name="Buyck B."/>
            <person name="Bense V."/>
            <person name="Catcheside P."/>
            <person name="Chovatia M."/>
            <person name="Cooper J."/>
            <person name="Damon W."/>
            <person name="Desjardin D."/>
            <person name="Finy P."/>
            <person name="Geml J."/>
            <person name="Haridas S."/>
            <person name="Hughes K."/>
            <person name="Justo A."/>
            <person name="Karasinski D."/>
            <person name="Kautmanova I."/>
            <person name="Kiss B."/>
            <person name="Kocsube S."/>
            <person name="Kotiranta H."/>
            <person name="LaButti K.M."/>
            <person name="Lechner B.E."/>
            <person name="Liimatainen K."/>
            <person name="Lipzen A."/>
            <person name="Lukacs Z."/>
            <person name="Mihaltcheva S."/>
            <person name="Morgado L.N."/>
            <person name="Niskanen T."/>
            <person name="Noordeloos M.E."/>
            <person name="Ohm R.A."/>
            <person name="Ortiz-Santana B."/>
            <person name="Ovrebo C."/>
            <person name="Racz N."/>
            <person name="Riley R."/>
            <person name="Savchenko A."/>
            <person name="Shiryaev A."/>
            <person name="Soop K."/>
            <person name="Spirin V."/>
            <person name="Szebenyi C."/>
            <person name="Tomsovsky M."/>
            <person name="Tulloss R.E."/>
            <person name="Uehling J."/>
            <person name="Grigoriev I.V."/>
            <person name="Vagvolgyi C."/>
            <person name="Papp T."/>
            <person name="Martin F.M."/>
            <person name="Miettinen O."/>
            <person name="Hibbett D.S."/>
            <person name="Nagy L.G."/>
        </authorList>
    </citation>
    <scope>NUCLEOTIDE SEQUENCE [LARGE SCALE GENOMIC DNA]</scope>
    <source>
        <strain evidence="3 4">CBS 121175</strain>
    </source>
</reference>
<evidence type="ECO:0000259" key="2">
    <source>
        <dbReference type="PROSITE" id="PS51782"/>
    </source>
</evidence>
<dbReference type="InterPro" id="IPR018392">
    <property type="entry name" value="LysM"/>
</dbReference>
<dbReference type="EMBL" id="ML210189">
    <property type="protein sequence ID" value="TFK25194.1"/>
    <property type="molecule type" value="Genomic_DNA"/>
</dbReference>
<feature type="compositionally biased region" description="Basic and acidic residues" evidence="1">
    <location>
        <begin position="350"/>
        <end position="360"/>
    </location>
</feature>